<dbReference type="Gene3D" id="3.40.430.10">
    <property type="entry name" value="Dihydrofolate Reductase, subunit A"/>
    <property type="match status" value="1"/>
</dbReference>
<dbReference type="SUPFAM" id="SSF53597">
    <property type="entry name" value="Dihydrofolate reductase-like"/>
    <property type="match status" value="1"/>
</dbReference>
<evidence type="ECO:0000313" key="3">
    <source>
        <dbReference type="Proteomes" id="UP001056937"/>
    </source>
</evidence>
<dbReference type="Proteomes" id="UP001056937">
    <property type="component" value="Chromosome 1"/>
</dbReference>
<evidence type="ECO:0000259" key="1">
    <source>
        <dbReference type="Pfam" id="PF01872"/>
    </source>
</evidence>
<dbReference type="InterPro" id="IPR050765">
    <property type="entry name" value="Riboflavin_Biosynth_HTPR"/>
</dbReference>
<gene>
    <name evidence="2" type="ORF">LHA26_13050</name>
</gene>
<name>A0ABY4X5P2_9SPHN</name>
<reference evidence="2" key="1">
    <citation type="journal article" date="2022" name="Toxins">
        <title>Genomic Analysis of Sphingopyxis sp. USTB-05 for Biodegrading Cyanobacterial Hepatotoxins.</title>
        <authorList>
            <person name="Liu C."/>
            <person name="Xu Q."/>
            <person name="Zhao Z."/>
            <person name="Zhang H."/>
            <person name="Liu X."/>
            <person name="Yin C."/>
            <person name="Liu Y."/>
            <person name="Yan H."/>
        </authorList>
    </citation>
    <scope>NUCLEOTIDE SEQUENCE</scope>
    <source>
        <strain evidence="2">NBD5</strain>
    </source>
</reference>
<evidence type="ECO:0000313" key="2">
    <source>
        <dbReference type="EMBL" id="USI72218.1"/>
    </source>
</evidence>
<dbReference type="PANTHER" id="PTHR38011">
    <property type="entry name" value="DIHYDROFOLATE REDUCTASE FAMILY PROTEIN (AFU_ORTHOLOGUE AFUA_8G06820)"/>
    <property type="match status" value="1"/>
</dbReference>
<organism evidence="2 3">
    <name type="scientific">Sphingomonas morindae</name>
    <dbReference type="NCBI Taxonomy" id="1541170"/>
    <lineage>
        <taxon>Bacteria</taxon>
        <taxon>Pseudomonadati</taxon>
        <taxon>Pseudomonadota</taxon>
        <taxon>Alphaproteobacteria</taxon>
        <taxon>Sphingomonadales</taxon>
        <taxon>Sphingomonadaceae</taxon>
        <taxon>Sphingomonas</taxon>
    </lineage>
</organism>
<dbReference type="InterPro" id="IPR024072">
    <property type="entry name" value="DHFR-like_dom_sf"/>
</dbReference>
<feature type="domain" description="Bacterial bifunctional deaminase-reductase C-terminal" evidence="1">
    <location>
        <begin position="4"/>
        <end position="183"/>
    </location>
</feature>
<proteinExistence type="predicted"/>
<dbReference type="PANTHER" id="PTHR38011:SF11">
    <property type="entry name" value="2,5-DIAMINO-6-RIBOSYLAMINO-4(3H)-PYRIMIDINONE 5'-PHOSPHATE REDUCTASE"/>
    <property type="match status" value="1"/>
</dbReference>
<keyword evidence="3" id="KW-1185">Reference proteome</keyword>
<protein>
    <submittedName>
        <fullName evidence="2">Dihydrofolate reductase family protein</fullName>
    </submittedName>
</protein>
<dbReference type="InterPro" id="IPR002734">
    <property type="entry name" value="RibDG_C"/>
</dbReference>
<sequence length="193" mass="19876">MRPLILKMTMSLDGFVADAGGETGWMFGSDPEPKAWGAALVATAGLHLMGSRTFEAMARWWPGADGPFAAPMNAIPKAVFSRRAAAMRAAAAPGAESGNWASAAILEGDLAPEVARLKAADGAPLLAHGGARFGRSLVTEGLVDRLVLLVVPVALGRGAALFADLPAPRRFTLLESRAFPGGAVAQTYAPATP</sequence>
<dbReference type="Pfam" id="PF01872">
    <property type="entry name" value="RibD_C"/>
    <property type="match status" value="1"/>
</dbReference>
<dbReference type="RefSeq" id="WP_252166027.1">
    <property type="nucleotide sequence ID" value="NZ_CP084930.1"/>
</dbReference>
<dbReference type="EMBL" id="CP084930">
    <property type="protein sequence ID" value="USI72218.1"/>
    <property type="molecule type" value="Genomic_DNA"/>
</dbReference>
<accession>A0ABY4X5P2</accession>